<keyword evidence="8 15" id="KW-0540">Nuclease</keyword>
<dbReference type="SMART" id="SM00479">
    <property type="entry name" value="EXOIII"/>
    <property type="match status" value="1"/>
</dbReference>
<keyword evidence="4 15" id="KW-0963">Cytoplasm</keyword>
<dbReference type="Gene3D" id="1.10.150.870">
    <property type="match status" value="1"/>
</dbReference>
<dbReference type="InterPro" id="IPR006308">
    <property type="entry name" value="Pol_III_a_PolC-type_gram_pos"/>
</dbReference>
<dbReference type="SUPFAM" id="SSF53098">
    <property type="entry name" value="Ribonuclease H-like"/>
    <property type="match status" value="1"/>
</dbReference>
<dbReference type="SMART" id="SM00481">
    <property type="entry name" value="POLIIIAc"/>
    <property type="match status" value="1"/>
</dbReference>
<feature type="domain" description="Exonuclease" evidence="17">
    <location>
        <begin position="427"/>
        <end position="593"/>
    </location>
</feature>
<dbReference type="NCBIfam" id="NF001688">
    <property type="entry name" value="PRK00448.1"/>
    <property type="match status" value="1"/>
</dbReference>
<dbReference type="InterPro" id="IPR006054">
    <property type="entry name" value="DnaQ"/>
</dbReference>
<dbReference type="GO" id="GO:0003887">
    <property type="term" value="F:DNA-directed DNA polymerase activity"/>
    <property type="evidence" value="ECO:0007669"/>
    <property type="project" value="UniProtKB-UniRule"/>
</dbReference>
<dbReference type="InterPro" id="IPR011708">
    <property type="entry name" value="DNA_pol3_alpha_NTPase_dom"/>
</dbReference>
<dbReference type="InterPro" id="IPR024754">
    <property type="entry name" value="DNA_PolC-like_N_II"/>
</dbReference>
<dbReference type="CDD" id="cd06127">
    <property type="entry name" value="DEDDh"/>
    <property type="match status" value="1"/>
</dbReference>
<gene>
    <name evidence="15" type="primary">polC</name>
    <name evidence="19" type="ORF">DXH47_02675</name>
</gene>
<dbReference type="Proteomes" id="UP000290602">
    <property type="component" value="Unassembled WGS sequence"/>
</dbReference>
<dbReference type="Gene3D" id="3.20.20.140">
    <property type="entry name" value="Metal-dependent hydrolases"/>
    <property type="match status" value="2"/>
</dbReference>
<evidence type="ECO:0000259" key="18">
    <source>
        <dbReference type="SMART" id="SM00481"/>
    </source>
</evidence>
<keyword evidence="9 15" id="KW-0378">Hydrolase</keyword>
<evidence type="ECO:0000256" key="5">
    <source>
        <dbReference type="ARBA" id="ARBA00022679"/>
    </source>
</evidence>
<dbReference type="HAMAP" id="MF_00356">
    <property type="entry name" value="DNApol_PolC"/>
    <property type="match status" value="1"/>
</dbReference>
<feature type="region of interest" description="Disordered" evidence="16">
    <location>
        <begin position="196"/>
        <end position="230"/>
    </location>
</feature>
<evidence type="ECO:0000256" key="11">
    <source>
        <dbReference type="ARBA" id="ARBA00022932"/>
    </source>
</evidence>
<dbReference type="GO" id="GO:0008408">
    <property type="term" value="F:3'-5' exonuclease activity"/>
    <property type="evidence" value="ECO:0007669"/>
    <property type="project" value="UniProtKB-UniRule"/>
</dbReference>
<dbReference type="InterPro" id="IPR044923">
    <property type="entry name" value="PolC_middle_finger_sf"/>
</dbReference>
<dbReference type="InterPro" id="IPR004805">
    <property type="entry name" value="DnaE2/DnaE/PolC"/>
</dbReference>
<keyword evidence="5 15" id="KW-0808">Transferase</keyword>
<dbReference type="InterPro" id="IPR028112">
    <property type="entry name" value="DNA_PolC-type_N_I"/>
</dbReference>
<dbReference type="Pfam" id="PF01336">
    <property type="entry name" value="tRNA_anti-codon"/>
    <property type="match status" value="1"/>
</dbReference>
<dbReference type="RefSeq" id="WP_129031536.1">
    <property type="nucleotide sequence ID" value="NZ_QXIL01000003.1"/>
</dbReference>
<dbReference type="Gene3D" id="2.40.50.140">
    <property type="entry name" value="Nucleic acid-binding proteins"/>
    <property type="match status" value="1"/>
</dbReference>
<dbReference type="Gene3D" id="3.30.1900.20">
    <property type="match status" value="2"/>
</dbReference>
<dbReference type="OrthoDB" id="9804290at2"/>
<evidence type="ECO:0000256" key="6">
    <source>
        <dbReference type="ARBA" id="ARBA00022695"/>
    </source>
</evidence>
<keyword evidence="11 15" id="KW-0239">DNA-directed DNA polymerase</keyword>
<dbReference type="FunFam" id="3.30.420.10:FF:000045">
    <property type="entry name" value="3'-5' exonuclease DinG"/>
    <property type="match status" value="1"/>
</dbReference>
<dbReference type="Pfam" id="PF02811">
    <property type="entry name" value="PHP"/>
    <property type="match status" value="1"/>
</dbReference>
<dbReference type="Pfam" id="PF07733">
    <property type="entry name" value="DNA_pol3_alpha"/>
    <property type="match status" value="1"/>
</dbReference>
<comment type="catalytic activity">
    <reaction evidence="13 15">
        <text>DNA(n) + a 2'-deoxyribonucleoside 5'-triphosphate = DNA(n+1) + diphosphate</text>
        <dbReference type="Rhea" id="RHEA:22508"/>
        <dbReference type="Rhea" id="RHEA-COMP:17339"/>
        <dbReference type="Rhea" id="RHEA-COMP:17340"/>
        <dbReference type="ChEBI" id="CHEBI:33019"/>
        <dbReference type="ChEBI" id="CHEBI:61560"/>
        <dbReference type="ChEBI" id="CHEBI:173112"/>
        <dbReference type="EC" id="2.7.7.7"/>
    </reaction>
</comment>
<evidence type="ECO:0000313" key="19">
    <source>
        <dbReference type="EMBL" id="RXI79647.1"/>
    </source>
</evidence>
<organism evidence="19 20">
    <name type="scientific">Levilactobacillus suantsaii</name>
    <dbReference type="NCBI Taxonomy" id="2292255"/>
    <lineage>
        <taxon>Bacteria</taxon>
        <taxon>Bacillati</taxon>
        <taxon>Bacillota</taxon>
        <taxon>Bacilli</taxon>
        <taxon>Lactobacillales</taxon>
        <taxon>Lactobacillaceae</taxon>
        <taxon>Levilactobacillus</taxon>
    </lineage>
</organism>
<keyword evidence="20" id="KW-1185">Reference proteome</keyword>
<name>A0A4Q0VJD2_9LACO</name>
<dbReference type="CDD" id="cd04484">
    <property type="entry name" value="polC_OBF"/>
    <property type="match status" value="1"/>
</dbReference>
<dbReference type="InterPro" id="IPR012337">
    <property type="entry name" value="RNaseH-like_sf"/>
</dbReference>
<dbReference type="PANTHER" id="PTHR32294">
    <property type="entry name" value="DNA POLYMERASE III SUBUNIT ALPHA"/>
    <property type="match status" value="1"/>
</dbReference>
<dbReference type="Gene3D" id="3.30.420.10">
    <property type="entry name" value="Ribonuclease H-like superfamily/Ribonuclease H"/>
    <property type="match status" value="1"/>
</dbReference>
<dbReference type="InterPro" id="IPR036397">
    <property type="entry name" value="RNaseH_sf"/>
</dbReference>
<evidence type="ECO:0000259" key="17">
    <source>
        <dbReference type="SMART" id="SM00479"/>
    </source>
</evidence>
<evidence type="ECO:0000256" key="13">
    <source>
        <dbReference type="ARBA" id="ARBA00049244"/>
    </source>
</evidence>
<dbReference type="GO" id="GO:0006261">
    <property type="term" value="P:DNA-templated DNA replication"/>
    <property type="evidence" value="ECO:0007669"/>
    <property type="project" value="UniProtKB-UniRule"/>
</dbReference>
<sequence length="1448" mass="162328">MDEDRHSLFEKLLQQLGLSQWADQENFKTATLERLTVHEKSRRWHFYLQFPQILPYETFVTFHQKLQVAFHDIATVSASFITTDAQLTNRALGDYWLWVVQNSGLTNNLVQELRQSRVPELDAGNRVLLYAQNEVIKDFLQNQALGPLEATYRQAGFPKFNIQVMVDESQSQAKIEEFKAQREKTDAQLAQQAAAAIQKANQKRQSQQQSGEVQPASGPTQIGKTIKGDQPIMQMADITQEERSVVVEGYIFDKEIRKLRSGRQLLTLKITDYTSSIVVKKFSRGAEDEAQFAGVNEGDWVKVRGSVQEDSFMRDLALNAYDINQVKHASRRDTAPADQKRVELHLHTTMSQMDATNPIGDFVDQAKKWGMPALAITDHADVQGFPAAFNAASKAGVKMLYGVEANLVDDGVPIGYNSAHTPLDGATYVVFDVETTGLSAIYDKVIELSAVKMQHKNVVDQFEEFIDPGFPLSEQTTNLTSITDDMVAGSKSEKDVFAAFREFCGDAIIVGHNVTFDVGFMNTGYKRHGMPEIGNPIIDTLTLARWLYPTLKSYRLNTLAKRFHVSLEHHHRAVYDAESTGHLNYLFLKDAEERYHVQYHDQLNDHMTDNDAYKHARPSHAIILAKTQAGLKNMFKLVSESNVNYFYRVPRVPRSILEHYREGLIVGSACSSGEVFTAMMQKGKVEAEAKAKYYDYLEVQPPQAYQPLLDSGLIADKDHLHEIIQNIIDLGHELGKPVVATGDVHYLNPNDAIYRKILIHSQGGANPLNRQELPPVPFLSTNEMLDQFSFLDEQTAQEIVVTNTQKIADEIDEIHPLKDKLYTPRMAGAEDEIRERTMATAHAWYGDPLPELVQHRVDRELKSIIGNGFSVIYLIAQRLVAKSNKDGYLVGSRGSVGSSVVATLTGITEVNPLPPHYRCPNCQYSHFYTKGEYSSGYDLPEKKCPKCGTLMIGDGHNIPFETFLGFKGNKVPDIDLNFSGDYQPIAHNYTKVLFGEKNVYRAGTIGTVADKTAYGYVKAYERDTEQTFRGAEIDRLAKGATGVKRTTGQHPAGIIVVPDYMDIYDFTPIQYPADDQNAAWQTTHFDFHSIHDNILKIDILGHDDPTMIRTLQDLSGVDPTTIPMDDPGVMALFSGTDSLGVTPEQIQSKTGTLGVPEFGTRFVRGMLEQTHPQNYSQLLQISGLSHGTDVWLGNADELIKNGTATIANVIGCRDNIMTDLINYGLDSETSFQIMEQVRHGRGIKDEWQDKMRATDVPEWYIDSCLKIKYMFPRAHAAAYVLMALRVAYFKVYFPIIYYAAYFSVRADDFDVVAMSQGKTAVKAAMKAINDQGMDASAKDKNLLTVLELANEMLERGFEFKMIDLEKSDAANWIIEGNTLIAPFRAAPGLGLNVAKQIVAARNDRPFISKEDLAKRGKVSKTLIDFMTENGVLQGLPDENQLSLFDDLM</sequence>
<dbReference type="Pfam" id="PF17657">
    <property type="entry name" value="DNA_pol3_finger"/>
    <property type="match status" value="1"/>
</dbReference>
<reference evidence="19 20" key="1">
    <citation type="submission" date="2018-08" db="EMBL/GenBank/DDBJ databases">
        <title>Lactobacillus suantsai sp. nov., isolated from traditional fermented suan-tsai in Taiwan.</title>
        <authorList>
            <person name="Huang C.-H."/>
        </authorList>
    </citation>
    <scope>NUCLEOTIDE SEQUENCE [LARGE SCALE GENOMIC DNA]</scope>
    <source>
        <strain evidence="19 20">BCRC 12945</strain>
    </source>
</reference>
<protein>
    <recommendedName>
        <fullName evidence="14 15">DNA polymerase III PolC-type</fullName>
        <shortName evidence="15">PolIII</shortName>
        <ecNumber evidence="3 15">2.7.7.7</ecNumber>
    </recommendedName>
</protein>
<dbReference type="Pfam" id="PF14579">
    <property type="entry name" value="HHH_6"/>
    <property type="match status" value="1"/>
</dbReference>
<dbReference type="InterPro" id="IPR004365">
    <property type="entry name" value="NA-bd_OB_tRNA"/>
</dbReference>
<dbReference type="Gene3D" id="6.10.140.1510">
    <property type="match status" value="1"/>
</dbReference>
<dbReference type="InterPro" id="IPR004013">
    <property type="entry name" value="PHP_dom"/>
</dbReference>
<accession>A0A4Q0VJD2</accession>
<comment type="caution">
    <text evidence="19">The sequence shown here is derived from an EMBL/GenBank/DDBJ whole genome shotgun (WGS) entry which is preliminary data.</text>
</comment>
<comment type="subcellular location">
    <subcellularLocation>
        <location evidence="2 15">Cytoplasm</location>
    </subcellularLocation>
</comment>
<evidence type="ECO:0000256" key="2">
    <source>
        <dbReference type="ARBA" id="ARBA00004496"/>
    </source>
</evidence>
<dbReference type="EC" id="2.7.7.7" evidence="3 15"/>
<dbReference type="InterPro" id="IPR013520">
    <property type="entry name" value="Ribonucl_H"/>
</dbReference>
<dbReference type="InterPro" id="IPR003141">
    <property type="entry name" value="Pol/His_phosphatase_N"/>
</dbReference>
<evidence type="ECO:0000256" key="8">
    <source>
        <dbReference type="ARBA" id="ARBA00022722"/>
    </source>
</evidence>
<evidence type="ECO:0000256" key="3">
    <source>
        <dbReference type="ARBA" id="ARBA00012417"/>
    </source>
</evidence>
<dbReference type="GO" id="GO:0003677">
    <property type="term" value="F:DNA binding"/>
    <property type="evidence" value="ECO:0007669"/>
    <property type="project" value="UniProtKB-UniRule"/>
</dbReference>
<dbReference type="InterPro" id="IPR040982">
    <property type="entry name" value="DNA_pol3_finger"/>
</dbReference>
<dbReference type="Pfam" id="PF00929">
    <property type="entry name" value="RNase_T"/>
    <property type="match status" value="1"/>
</dbReference>
<dbReference type="Pfam" id="PF11490">
    <property type="entry name" value="DNA_pol3_a_NII"/>
    <property type="match status" value="1"/>
</dbReference>
<proteinExistence type="inferred from homology"/>
<evidence type="ECO:0000256" key="10">
    <source>
        <dbReference type="ARBA" id="ARBA00022839"/>
    </source>
</evidence>
<comment type="function">
    <text evidence="1 15">Required for replicative DNA synthesis. This DNA polymerase also exhibits 3' to 5' exonuclease activity.</text>
</comment>
<evidence type="ECO:0000256" key="14">
    <source>
        <dbReference type="ARBA" id="ARBA00070925"/>
    </source>
</evidence>
<dbReference type="NCBIfam" id="TIGR00573">
    <property type="entry name" value="dnaq"/>
    <property type="match status" value="1"/>
</dbReference>
<keyword evidence="10 15" id="KW-0269">Exonuclease</keyword>
<dbReference type="EMBL" id="QXIL01000003">
    <property type="protein sequence ID" value="RXI79647.1"/>
    <property type="molecule type" value="Genomic_DNA"/>
</dbReference>
<dbReference type="Gene3D" id="1.10.150.700">
    <property type="entry name" value="PolC, middle finger domain"/>
    <property type="match status" value="1"/>
</dbReference>
<evidence type="ECO:0000256" key="4">
    <source>
        <dbReference type="ARBA" id="ARBA00022490"/>
    </source>
</evidence>
<evidence type="ECO:0000256" key="16">
    <source>
        <dbReference type="SAM" id="MobiDB-lite"/>
    </source>
</evidence>
<dbReference type="InterPro" id="IPR012340">
    <property type="entry name" value="NA-bd_OB-fold"/>
</dbReference>
<evidence type="ECO:0000256" key="9">
    <source>
        <dbReference type="ARBA" id="ARBA00022801"/>
    </source>
</evidence>
<evidence type="ECO:0000256" key="12">
    <source>
        <dbReference type="ARBA" id="ARBA00025611"/>
    </source>
</evidence>
<comment type="function">
    <text evidence="12">DNA polymerase III is a complex, multichain enzyme responsible for most of the replicative synthesis in bacteria. This DNA polymerase also exhibits 3' to 5' exonuclease activity. The alpha chain is the DNA polymerase.</text>
</comment>
<feature type="domain" description="Polymerase/histidinol phosphatase N-terminal" evidence="18">
    <location>
        <begin position="342"/>
        <end position="409"/>
    </location>
</feature>
<dbReference type="Pfam" id="PF14480">
    <property type="entry name" value="DNA_pol3_a_NI"/>
    <property type="match status" value="1"/>
</dbReference>
<keyword evidence="6 15" id="KW-0548">Nucleotidyltransferase</keyword>
<keyword evidence="7 15" id="KW-0235">DNA replication</keyword>
<comment type="similarity">
    <text evidence="15">Belongs to the DNA polymerase type-C family. PolC subfamily.</text>
</comment>
<dbReference type="CDD" id="cd07435">
    <property type="entry name" value="PHP_PolIIIA_POLC"/>
    <property type="match status" value="1"/>
</dbReference>
<evidence type="ECO:0000313" key="20">
    <source>
        <dbReference type="Proteomes" id="UP000290602"/>
    </source>
</evidence>
<evidence type="ECO:0000256" key="15">
    <source>
        <dbReference type="HAMAP-Rule" id="MF_00356"/>
    </source>
</evidence>
<dbReference type="InterPro" id="IPR029460">
    <property type="entry name" value="DNAPol_HHH"/>
</dbReference>
<dbReference type="NCBIfam" id="TIGR01405">
    <property type="entry name" value="polC_Gram_pos"/>
    <property type="match status" value="1"/>
</dbReference>
<dbReference type="GO" id="GO:0005737">
    <property type="term" value="C:cytoplasm"/>
    <property type="evidence" value="ECO:0007669"/>
    <property type="project" value="UniProtKB-SubCell"/>
</dbReference>
<dbReference type="SUPFAM" id="SSF50249">
    <property type="entry name" value="Nucleic acid-binding proteins"/>
    <property type="match status" value="1"/>
</dbReference>
<evidence type="ECO:0000256" key="7">
    <source>
        <dbReference type="ARBA" id="ARBA00022705"/>
    </source>
</evidence>
<dbReference type="PANTHER" id="PTHR32294:SF5">
    <property type="entry name" value="DNA POLYMERASE III POLC-TYPE"/>
    <property type="match status" value="1"/>
</dbReference>
<evidence type="ECO:0000256" key="1">
    <source>
        <dbReference type="ARBA" id="ARBA00003452"/>
    </source>
</evidence>
<feature type="compositionally biased region" description="Low complexity" evidence="16">
    <location>
        <begin position="196"/>
        <end position="214"/>
    </location>
</feature>